<feature type="compositionally biased region" description="Polar residues" evidence="1">
    <location>
        <begin position="39"/>
        <end position="51"/>
    </location>
</feature>
<feature type="region of interest" description="Disordered" evidence="1">
    <location>
        <begin position="276"/>
        <end position="327"/>
    </location>
</feature>
<organism evidence="2 3">
    <name type="scientific">Botryotinia fuckeliana (strain B05.10)</name>
    <name type="common">Noble rot fungus</name>
    <name type="synonym">Botrytis cinerea</name>
    <dbReference type="NCBI Taxonomy" id="332648"/>
    <lineage>
        <taxon>Eukaryota</taxon>
        <taxon>Fungi</taxon>
        <taxon>Dikarya</taxon>
        <taxon>Ascomycota</taxon>
        <taxon>Pezizomycotina</taxon>
        <taxon>Leotiomycetes</taxon>
        <taxon>Helotiales</taxon>
        <taxon>Sclerotiniaceae</taxon>
        <taxon>Botrytis</taxon>
    </lineage>
</organism>
<dbReference type="EMBL" id="CP009819">
    <property type="protein sequence ID" value="ATZ57937.1"/>
    <property type="molecule type" value="Genomic_DNA"/>
</dbReference>
<feature type="compositionally biased region" description="Basic and acidic residues" evidence="1">
    <location>
        <begin position="433"/>
        <end position="442"/>
    </location>
</feature>
<gene>
    <name evidence="2" type="ORF">BCIN_15g04400</name>
</gene>
<reference evidence="2 3" key="3">
    <citation type="journal article" date="2017" name="Mol. Plant Pathol.">
        <title>A gapless genome sequence of the fungus Botrytis cinerea.</title>
        <authorList>
            <person name="Van Kan J.A."/>
            <person name="Stassen J.H."/>
            <person name="Mosbach A."/>
            <person name="Van Der Lee T.A."/>
            <person name="Faino L."/>
            <person name="Farmer A.D."/>
            <person name="Papasotiriou D.G."/>
            <person name="Zhou S."/>
            <person name="Seidl M.F."/>
            <person name="Cottam E."/>
            <person name="Edel D."/>
            <person name="Hahn M."/>
            <person name="Schwartz D.C."/>
            <person name="Dietrich R.A."/>
            <person name="Widdison S."/>
            <person name="Scalliet G."/>
        </authorList>
    </citation>
    <scope>NUCLEOTIDE SEQUENCE [LARGE SCALE GENOMIC DNA]</scope>
    <source>
        <strain evidence="2 3">B05.10</strain>
    </source>
</reference>
<dbReference type="OMA" id="LWMIERR"/>
<dbReference type="VEuPathDB" id="FungiDB:Bcin15g04400"/>
<dbReference type="Proteomes" id="UP000001798">
    <property type="component" value="Chromosome 15"/>
</dbReference>
<feature type="compositionally biased region" description="Basic and acidic residues" evidence="1">
    <location>
        <begin position="397"/>
        <end position="406"/>
    </location>
</feature>
<dbReference type="GeneID" id="5427261"/>
<name>A0A384K5W0_BOTFB</name>
<evidence type="ECO:0000256" key="1">
    <source>
        <dbReference type="SAM" id="MobiDB-lite"/>
    </source>
</evidence>
<feature type="compositionally biased region" description="Polar residues" evidence="1">
    <location>
        <begin position="448"/>
        <end position="460"/>
    </location>
</feature>
<feature type="region of interest" description="Disordered" evidence="1">
    <location>
        <begin position="24"/>
        <end position="63"/>
    </location>
</feature>
<evidence type="ECO:0000313" key="3">
    <source>
        <dbReference type="Proteomes" id="UP000001798"/>
    </source>
</evidence>
<protein>
    <submittedName>
        <fullName evidence="2">Uncharacterized protein</fullName>
    </submittedName>
</protein>
<reference evidence="2 3" key="2">
    <citation type="journal article" date="2012" name="Eukaryot. Cell">
        <title>Genome update of Botrytis cinerea strains B05.10 and T4.</title>
        <authorList>
            <person name="Staats M."/>
            <person name="van Kan J.A."/>
        </authorList>
    </citation>
    <scope>NUCLEOTIDE SEQUENCE [LARGE SCALE GENOMIC DNA]</scope>
    <source>
        <strain evidence="2 3">B05.10</strain>
    </source>
</reference>
<proteinExistence type="predicted"/>
<evidence type="ECO:0000313" key="2">
    <source>
        <dbReference type="EMBL" id="ATZ57937.1"/>
    </source>
</evidence>
<dbReference type="KEGG" id="bfu:BCIN_15g04400"/>
<feature type="region of interest" description="Disordered" evidence="1">
    <location>
        <begin position="373"/>
        <end position="460"/>
    </location>
</feature>
<dbReference type="RefSeq" id="XP_001546809.1">
    <property type="nucleotide sequence ID" value="XM_001546759.2"/>
</dbReference>
<feature type="compositionally biased region" description="Basic and acidic residues" evidence="1">
    <location>
        <begin position="290"/>
        <end position="327"/>
    </location>
</feature>
<accession>A0A384K5W0</accession>
<keyword evidence="3" id="KW-1185">Reference proteome</keyword>
<dbReference type="OrthoDB" id="3551483at2759"/>
<dbReference type="AlphaFoldDB" id="A0A384K5W0"/>
<sequence length="523" mass="59325">MSQADSPTLRAIFNKGFALSQAVSKKISSSEPLPHSRMSVFSSNPDLTTDVATPRPKRTKHSGPATQLLHDFFEEFDEIESAESIEDSTYVNIQHARQRAGTLGNGPRPRIETSFKTKSFDLPRRSSNSSNHFMNSLIDYSHLNDSFGEDLQKLSDKIGEIQSRNKQILEADDDTILDTLPARNTGYFSHYAKVRGSANAYKQEFEDTLKKEKEIYESTPAYINPQMPGLSAAEMRKRMPRLIIAEPEYEFDEEDKEEKSAVKILEGLFKELAERDARTNEGESENAKQIIEKLENKGRDNRKEKGVATSDIEDRKSEKSHGSDYDLYESREINIFADFAEQTDDEIRQYSAITQKYIADGCHMRGLDQILEKDEEQLVQSQQPNETKSEVTPIPELEEKNKKKLTESQQDLCEVSPVMESPKVNDEDTIQQDQHDVDGNTKEDEEFQNSSQHQDTLENQNLDVIETFDLVTSASINEISDSTSSIDESASEEEDEMQFGMAAMATGVMVAALWMIERRTVFS</sequence>
<reference evidence="2 3" key="1">
    <citation type="journal article" date="2011" name="PLoS Genet.">
        <title>Genomic analysis of the necrotrophic fungal pathogens Sclerotinia sclerotiorum and Botrytis cinerea.</title>
        <authorList>
            <person name="Amselem J."/>
            <person name="Cuomo C.A."/>
            <person name="van Kan J.A."/>
            <person name="Viaud M."/>
            <person name="Benito E.P."/>
            <person name="Couloux A."/>
            <person name="Coutinho P.M."/>
            <person name="de Vries R.P."/>
            <person name="Dyer P.S."/>
            <person name="Fillinger S."/>
            <person name="Fournier E."/>
            <person name="Gout L."/>
            <person name="Hahn M."/>
            <person name="Kohn L."/>
            <person name="Lapalu N."/>
            <person name="Plummer K.M."/>
            <person name="Pradier J.M."/>
            <person name="Quevillon E."/>
            <person name="Sharon A."/>
            <person name="Simon A."/>
            <person name="ten Have A."/>
            <person name="Tudzynski B."/>
            <person name="Tudzynski P."/>
            <person name="Wincker P."/>
            <person name="Andrew M."/>
            <person name="Anthouard V."/>
            <person name="Beever R.E."/>
            <person name="Beffa R."/>
            <person name="Benoit I."/>
            <person name="Bouzid O."/>
            <person name="Brault B."/>
            <person name="Chen Z."/>
            <person name="Choquer M."/>
            <person name="Collemare J."/>
            <person name="Cotton P."/>
            <person name="Danchin E.G."/>
            <person name="Da Silva C."/>
            <person name="Gautier A."/>
            <person name="Giraud C."/>
            <person name="Giraud T."/>
            <person name="Gonzalez C."/>
            <person name="Grossetete S."/>
            <person name="Guldener U."/>
            <person name="Henrissat B."/>
            <person name="Howlett B.J."/>
            <person name="Kodira C."/>
            <person name="Kretschmer M."/>
            <person name="Lappartient A."/>
            <person name="Leroch M."/>
            <person name="Levis C."/>
            <person name="Mauceli E."/>
            <person name="Neuveglise C."/>
            <person name="Oeser B."/>
            <person name="Pearson M."/>
            <person name="Poulain J."/>
            <person name="Poussereau N."/>
            <person name="Quesneville H."/>
            <person name="Rascle C."/>
            <person name="Schumacher J."/>
            <person name="Segurens B."/>
            <person name="Sexton A."/>
            <person name="Silva E."/>
            <person name="Sirven C."/>
            <person name="Soanes D.M."/>
            <person name="Talbot N.J."/>
            <person name="Templeton M."/>
            <person name="Yandava C."/>
            <person name="Yarden O."/>
            <person name="Zeng Q."/>
            <person name="Rollins J.A."/>
            <person name="Lebrun M.H."/>
            <person name="Dickman M."/>
        </authorList>
    </citation>
    <scope>NUCLEOTIDE SEQUENCE [LARGE SCALE GENOMIC DNA]</scope>
    <source>
        <strain evidence="2 3">B05.10</strain>
    </source>
</reference>